<dbReference type="GO" id="GO:0016746">
    <property type="term" value="F:acyltransferase activity"/>
    <property type="evidence" value="ECO:0007669"/>
    <property type="project" value="UniProtKB-KW"/>
</dbReference>
<dbReference type="PANTHER" id="PTHR31435">
    <property type="entry name" value="PROTEIN NATD1"/>
    <property type="match status" value="1"/>
</dbReference>
<accession>A0ABW3K136</accession>
<reference evidence="4" key="1">
    <citation type="journal article" date="2019" name="Int. J. Syst. Evol. Microbiol.">
        <title>The Global Catalogue of Microorganisms (GCM) 10K type strain sequencing project: providing services to taxonomists for standard genome sequencing and annotation.</title>
        <authorList>
            <consortium name="The Broad Institute Genomics Platform"/>
            <consortium name="The Broad Institute Genome Sequencing Center for Infectious Disease"/>
            <person name="Wu L."/>
            <person name="Ma J."/>
        </authorList>
    </citation>
    <scope>NUCLEOTIDE SEQUENCE [LARGE SCALE GENOMIC DNA]</scope>
    <source>
        <strain evidence="4">CCUG 58938</strain>
    </source>
</reference>
<feature type="domain" description="N-acetyltransferase" evidence="1">
    <location>
        <begin position="1"/>
        <end position="102"/>
    </location>
</feature>
<evidence type="ECO:0000259" key="1">
    <source>
        <dbReference type="PROSITE" id="PS51186"/>
    </source>
</evidence>
<dbReference type="InterPro" id="IPR045057">
    <property type="entry name" value="Gcn5-rel_NAT"/>
</dbReference>
<dbReference type="Gene3D" id="3.40.630.30">
    <property type="match status" value="1"/>
</dbReference>
<feature type="domain" description="N-acetyltransferase" evidence="2">
    <location>
        <begin position="8"/>
        <end position="95"/>
    </location>
</feature>
<evidence type="ECO:0000313" key="3">
    <source>
        <dbReference type="EMBL" id="MFD0999710.1"/>
    </source>
</evidence>
<dbReference type="Pfam" id="PF14542">
    <property type="entry name" value="Acetyltransf_CG"/>
    <property type="match status" value="1"/>
</dbReference>
<dbReference type="EC" id="2.3.1.-" evidence="3"/>
<keyword evidence="3" id="KW-0808">Transferase</keyword>
<dbReference type="PANTHER" id="PTHR31435:SF10">
    <property type="entry name" value="BSR4717 PROTEIN"/>
    <property type="match status" value="1"/>
</dbReference>
<dbReference type="Proteomes" id="UP001597112">
    <property type="component" value="Unassembled WGS sequence"/>
</dbReference>
<protein>
    <submittedName>
        <fullName evidence="3">GNAT family N-acetyltransferase</fullName>
        <ecNumber evidence="3">2.3.1.-</ecNumber>
    </submittedName>
</protein>
<keyword evidence="4" id="KW-1185">Reference proteome</keyword>
<evidence type="ECO:0000313" key="4">
    <source>
        <dbReference type="Proteomes" id="UP001597112"/>
    </source>
</evidence>
<dbReference type="PROSITE" id="PS51186">
    <property type="entry name" value="GNAT"/>
    <property type="match status" value="1"/>
</dbReference>
<evidence type="ECO:0000259" key="2">
    <source>
        <dbReference type="PROSITE" id="PS51729"/>
    </source>
</evidence>
<dbReference type="RefSeq" id="WP_377578641.1">
    <property type="nucleotide sequence ID" value="NZ_JBHTKA010000002.1"/>
</dbReference>
<dbReference type="SUPFAM" id="SSF55729">
    <property type="entry name" value="Acyl-CoA N-acyltransferases (Nat)"/>
    <property type="match status" value="1"/>
</dbReference>
<name>A0ABW3K136_9BACT</name>
<dbReference type="EMBL" id="JBHTKA010000002">
    <property type="protein sequence ID" value="MFD0999710.1"/>
    <property type="molecule type" value="Genomic_DNA"/>
</dbReference>
<dbReference type="PROSITE" id="PS51729">
    <property type="entry name" value="GNAT_YJDJ"/>
    <property type="match status" value="1"/>
</dbReference>
<proteinExistence type="predicted"/>
<keyword evidence="3" id="KW-0012">Acyltransferase</keyword>
<dbReference type="InterPro" id="IPR031165">
    <property type="entry name" value="GNAT_YJDJ"/>
</dbReference>
<sequence length="102" mass="11866">MHTIQLQLNDQGRGSFFIKEGEEQLAEMVISIHKGNLTVFHTEVSDKLRGQGVAGQLLKNMVQYARDHKLKVIALCPYVHAEFERHPDQYADIWNKDWHHTK</sequence>
<dbReference type="CDD" id="cd04301">
    <property type="entry name" value="NAT_SF"/>
    <property type="match status" value="1"/>
</dbReference>
<dbReference type="InterPro" id="IPR016181">
    <property type="entry name" value="Acyl_CoA_acyltransferase"/>
</dbReference>
<dbReference type="InterPro" id="IPR000182">
    <property type="entry name" value="GNAT_dom"/>
</dbReference>
<gene>
    <name evidence="3" type="ORF">ACFQ21_10345</name>
</gene>
<organism evidence="3 4">
    <name type="scientific">Ohtaekwangia kribbensis</name>
    <dbReference type="NCBI Taxonomy" id="688913"/>
    <lineage>
        <taxon>Bacteria</taxon>
        <taxon>Pseudomonadati</taxon>
        <taxon>Bacteroidota</taxon>
        <taxon>Cytophagia</taxon>
        <taxon>Cytophagales</taxon>
        <taxon>Fulvivirgaceae</taxon>
        <taxon>Ohtaekwangia</taxon>
    </lineage>
</organism>
<comment type="caution">
    <text evidence="3">The sequence shown here is derived from an EMBL/GenBank/DDBJ whole genome shotgun (WGS) entry which is preliminary data.</text>
</comment>